<dbReference type="GO" id="GO:0015768">
    <property type="term" value="P:maltose transport"/>
    <property type="evidence" value="ECO:0007669"/>
    <property type="project" value="TreeGrafter"/>
</dbReference>
<comment type="caution">
    <text evidence="5">The sequence shown here is derived from an EMBL/GenBank/DDBJ whole genome shotgun (WGS) entry which is preliminary data.</text>
</comment>
<dbReference type="PANTHER" id="PTHR30061">
    <property type="entry name" value="MALTOSE-BINDING PERIPLASMIC PROTEIN"/>
    <property type="match status" value="1"/>
</dbReference>
<evidence type="ECO:0000313" key="5">
    <source>
        <dbReference type="EMBL" id="KHF39120.1"/>
    </source>
</evidence>
<evidence type="ECO:0000256" key="4">
    <source>
        <dbReference type="SAM" id="SignalP"/>
    </source>
</evidence>
<evidence type="ECO:0000256" key="3">
    <source>
        <dbReference type="ARBA" id="ARBA00022729"/>
    </source>
</evidence>
<dbReference type="CDD" id="cd14748">
    <property type="entry name" value="PBP2_UgpB"/>
    <property type="match status" value="1"/>
</dbReference>
<dbReference type="SUPFAM" id="SSF53850">
    <property type="entry name" value="Periplasmic binding protein-like II"/>
    <property type="match status" value="1"/>
</dbReference>
<sequence>MKRFLSGKLFIILLLMVLAACSNGNEAGSDSAGENTESASGSEKITLWVPFSGPDGPKMQEIVDEFNSSQDEFTVDYQVVPQSEYYTTVDLTLNDNRNVPDLMVMHGDQILTYVENDLLKNLDDITGDTVNLEDYNENALEGAMVDGELYGIPLDIHPLMFYWNKDLFEAAGLDPDVPPTNREEFVEFAQKLTDGSGQYGYVVPTLWPQQFIMPTIVYQNGGQLIEDGQVLYDSEEVVEALEFQRSLISEYNVSPSDVQQDGEVTLFLQGKNAMHMNGPWMLQQWEDAGLNFGVAPVPMLGTEQEAVFGNSHNFVVPEVVGEEKHEAIKQFLSFTAENGMAWAESGQAPAAKAVYESDEFQEMKQQPEVAKQFDYTQFSPQVRNWGQLSDPLMEAVNEVLLGQKEPREALEEATNRAQQRLN</sequence>
<evidence type="ECO:0000313" key="6">
    <source>
        <dbReference type="Proteomes" id="UP000030832"/>
    </source>
</evidence>
<dbReference type="PROSITE" id="PS51257">
    <property type="entry name" value="PROKAR_LIPOPROTEIN"/>
    <property type="match status" value="1"/>
</dbReference>
<feature type="signal peptide" evidence="4">
    <location>
        <begin position="1"/>
        <end position="27"/>
    </location>
</feature>
<feature type="chain" id="PRO_5038660597" description="ABC transporter substrate-binding protein" evidence="4">
    <location>
        <begin position="28"/>
        <end position="422"/>
    </location>
</feature>
<organism evidence="5 6">
    <name type="scientific">Halalkalibacter okhensis</name>
    <dbReference type="NCBI Taxonomy" id="333138"/>
    <lineage>
        <taxon>Bacteria</taxon>
        <taxon>Bacillati</taxon>
        <taxon>Bacillota</taxon>
        <taxon>Bacilli</taxon>
        <taxon>Bacillales</taxon>
        <taxon>Bacillaceae</taxon>
        <taxon>Halalkalibacter</taxon>
    </lineage>
</organism>
<dbReference type="Proteomes" id="UP000030832">
    <property type="component" value="Unassembled WGS sequence"/>
</dbReference>
<dbReference type="Gene3D" id="3.40.190.10">
    <property type="entry name" value="Periplasmic binding protein-like II"/>
    <property type="match status" value="1"/>
</dbReference>
<dbReference type="EMBL" id="JRJU01000023">
    <property type="protein sequence ID" value="KHF39120.1"/>
    <property type="molecule type" value="Genomic_DNA"/>
</dbReference>
<dbReference type="InterPro" id="IPR006059">
    <property type="entry name" value="SBP"/>
</dbReference>
<dbReference type="PANTHER" id="PTHR30061:SF50">
    <property type="entry name" value="MALTOSE_MALTODEXTRIN-BINDING PERIPLASMIC PROTEIN"/>
    <property type="match status" value="1"/>
</dbReference>
<protein>
    <recommendedName>
        <fullName evidence="7">ABC transporter substrate-binding protein</fullName>
    </recommendedName>
</protein>
<proteinExistence type="inferred from homology"/>
<dbReference type="GO" id="GO:0055052">
    <property type="term" value="C:ATP-binding cassette (ABC) transporter complex, substrate-binding subunit-containing"/>
    <property type="evidence" value="ECO:0007669"/>
    <property type="project" value="TreeGrafter"/>
</dbReference>
<evidence type="ECO:0000256" key="2">
    <source>
        <dbReference type="ARBA" id="ARBA00022448"/>
    </source>
</evidence>
<dbReference type="eggNOG" id="COG2182">
    <property type="taxonomic scope" value="Bacteria"/>
</dbReference>
<reference evidence="5 6" key="1">
    <citation type="submission" date="2014-09" db="EMBL/GenBank/DDBJ databases">
        <title>Genome sequencing and annotation of Bacillus Okhensis strain Kh10-101T.</title>
        <authorList>
            <person name="Prakash J.S."/>
        </authorList>
    </citation>
    <scope>NUCLEOTIDE SEQUENCE [LARGE SCALE GENOMIC DNA]</scope>
    <source>
        <strain evidence="6">Kh10-101T</strain>
    </source>
</reference>
<dbReference type="AlphaFoldDB" id="A0A0B0ICT0"/>
<keyword evidence="3 4" id="KW-0732">Signal</keyword>
<keyword evidence="6" id="KW-1185">Reference proteome</keyword>
<name>A0A0B0ICT0_9BACI</name>
<comment type="similarity">
    <text evidence="1">Belongs to the bacterial solute-binding protein 1 family.</text>
</comment>
<dbReference type="OrthoDB" id="9768630at2"/>
<dbReference type="STRING" id="333138.LQ50_16935"/>
<dbReference type="Pfam" id="PF13416">
    <property type="entry name" value="SBP_bac_8"/>
    <property type="match status" value="1"/>
</dbReference>
<keyword evidence="2" id="KW-0813">Transport</keyword>
<dbReference type="GO" id="GO:0042956">
    <property type="term" value="P:maltodextrin transmembrane transport"/>
    <property type="evidence" value="ECO:0007669"/>
    <property type="project" value="TreeGrafter"/>
</dbReference>
<evidence type="ECO:0000256" key="1">
    <source>
        <dbReference type="ARBA" id="ARBA00008520"/>
    </source>
</evidence>
<gene>
    <name evidence="5" type="ORF">LQ50_16935</name>
</gene>
<dbReference type="RefSeq" id="WP_034631187.1">
    <property type="nucleotide sequence ID" value="NZ_JRJU01000023.1"/>
</dbReference>
<dbReference type="GO" id="GO:1901982">
    <property type="term" value="F:maltose binding"/>
    <property type="evidence" value="ECO:0007669"/>
    <property type="project" value="TreeGrafter"/>
</dbReference>
<evidence type="ECO:0008006" key="7">
    <source>
        <dbReference type="Google" id="ProtNLM"/>
    </source>
</evidence>
<accession>A0A0B0ICT0</accession>